<organism evidence="2 3">
    <name type="scientific">Fundicoccus culcitae</name>
    <dbReference type="NCBI Taxonomy" id="2969821"/>
    <lineage>
        <taxon>Bacteria</taxon>
        <taxon>Bacillati</taxon>
        <taxon>Bacillota</taxon>
        <taxon>Bacilli</taxon>
        <taxon>Lactobacillales</taxon>
        <taxon>Aerococcaceae</taxon>
        <taxon>Fundicoccus</taxon>
    </lineage>
</organism>
<reference evidence="2 3" key="1">
    <citation type="submission" date="2022-08" db="EMBL/GenBank/DDBJ databases">
        <title>Aerococcaceae sp. nov isolated from spoiled eye mask.</title>
        <authorList>
            <person name="Zhou G."/>
            <person name="Xie X.-B."/>
            <person name="Shi Q.-S."/>
            <person name="Wang Y.-S."/>
            <person name="Wen X."/>
            <person name="Peng H."/>
            <person name="Yang X.-J."/>
            <person name="Tao H.-B."/>
            <person name="Huang X.-M."/>
        </authorList>
    </citation>
    <scope>NUCLEOTIDE SEQUENCE [LARGE SCALE GENOMIC DNA]</scope>
    <source>
        <strain evidence="3">DM20194951</strain>
    </source>
</reference>
<feature type="transmembrane region" description="Helical" evidence="1">
    <location>
        <begin position="25"/>
        <end position="44"/>
    </location>
</feature>
<dbReference type="Proteomes" id="UP001315967">
    <property type="component" value="Chromosome"/>
</dbReference>
<dbReference type="InterPro" id="IPR011050">
    <property type="entry name" value="Pectin_lyase_fold/virulence"/>
</dbReference>
<evidence type="ECO:0000256" key="1">
    <source>
        <dbReference type="SAM" id="Phobius"/>
    </source>
</evidence>
<protein>
    <recommendedName>
        <fullName evidence="4">Pectate lyase superfamily protein domain-containing protein</fullName>
    </recommendedName>
</protein>
<dbReference type="EMBL" id="CP102453">
    <property type="protein sequence ID" value="UUX35261.1"/>
    <property type="molecule type" value="Genomic_DNA"/>
</dbReference>
<evidence type="ECO:0008006" key="4">
    <source>
        <dbReference type="Google" id="ProtNLM"/>
    </source>
</evidence>
<name>A0ABY5P928_9LACT</name>
<dbReference type="SUPFAM" id="SSF51126">
    <property type="entry name" value="Pectin lyase-like"/>
    <property type="match status" value="1"/>
</dbReference>
<keyword evidence="1" id="KW-0472">Membrane</keyword>
<keyword evidence="1" id="KW-0812">Transmembrane</keyword>
<keyword evidence="1" id="KW-1133">Transmembrane helix</keyword>
<proteinExistence type="predicted"/>
<dbReference type="RefSeq" id="WP_313794751.1">
    <property type="nucleotide sequence ID" value="NZ_CP102453.1"/>
</dbReference>
<dbReference type="Gene3D" id="2.160.20.10">
    <property type="entry name" value="Single-stranded right-handed beta-helix, Pectin lyase-like"/>
    <property type="match status" value="1"/>
</dbReference>
<gene>
    <name evidence="2" type="ORF">NRE15_06350</name>
</gene>
<evidence type="ECO:0000313" key="2">
    <source>
        <dbReference type="EMBL" id="UUX35261.1"/>
    </source>
</evidence>
<sequence length="532" mass="58986">MNNKKIPDQATVNDANKEKNKKRGVLLIVVSILIVLIIISLFSYDAIYLANRFVEPRTQAVETTQVESLQGIKEVNLVEDLGATPNDNQDDSKAFQEALNLAKEEPIKLVIPAGEYLSTGPSNVEATEIKGLHIQGDNAVIKPENPMINPPEYYFMKLYLAEDNVGVEIEGITIDGSLNPQDLYFTLEEPEDIYDLQLQRGIQIDGAHEVYVHDVTFQHMYGGYALSIYNYSQVDIQNVTIDDVGGDDITDSFGMALNFGGHSGDAVINIDNVQAQGKVSDRDPSYTAWIGVVLQNGSIQSADYDQHDLDQNTTVNITNSSFMDYETTFHVESMAGNVYWNSDNITTRAKDYFIAAGINGEIKERTNNLTMEMTPWGRNGIVHGLYYTEKEKEKNLNRTHEFSMYNSTIDYLTLDGVDPITVGASYGDSVIGNYYNVTFNNLPHYLVVNGSANLVDSQINLAASNPFDSDTLAQGPFNDERQFVRYQGSTAVNPAGQHQSAETTDIPDWYVNYGNVPEPLTEPIGPAELSGE</sequence>
<keyword evidence="3" id="KW-1185">Reference proteome</keyword>
<accession>A0ABY5P928</accession>
<dbReference type="InterPro" id="IPR012334">
    <property type="entry name" value="Pectin_lyas_fold"/>
</dbReference>
<evidence type="ECO:0000313" key="3">
    <source>
        <dbReference type="Proteomes" id="UP001315967"/>
    </source>
</evidence>